<dbReference type="RefSeq" id="XP_033451198.1">
    <property type="nucleotide sequence ID" value="XM_033598763.1"/>
</dbReference>
<evidence type="ECO:0000313" key="1">
    <source>
        <dbReference type="EMBL" id="KAF1930950.1"/>
    </source>
</evidence>
<dbReference type="GO" id="GO:0000447">
    <property type="term" value="P:endonucleolytic cleavage in ITS1 to separate SSU-rRNA from 5.8S rRNA and LSU-rRNA from tricistronic rRNA transcript (SSU-rRNA, 5.8S rRNA, LSU-rRNA)"/>
    <property type="evidence" value="ECO:0007669"/>
    <property type="project" value="TreeGrafter"/>
</dbReference>
<dbReference type="GO" id="GO:0000171">
    <property type="term" value="F:ribonuclease MRP activity"/>
    <property type="evidence" value="ECO:0007669"/>
    <property type="project" value="TreeGrafter"/>
</dbReference>
<dbReference type="GO" id="GO:0030681">
    <property type="term" value="C:multimeric ribonuclease P complex"/>
    <property type="evidence" value="ECO:0007669"/>
    <property type="project" value="TreeGrafter"/>
</dbReference>
<proteinExistence type="predicted"/>
<gene>
    <name evidence="1" type="ORF">M421DRAFT_99510</name>
</gene>
<dbReference type="EMBL" id="ML978962">
    <property type="protein sequence ID" value="KAF1930950.1"/>
    <property type="molecule type" value="Genomic_DNA"/>
</dbReference>
<dbReference type="PANTHER" id="PTHR15396">
    <property type="entry name" value="RIBONUCLEASE P PROTEIN SUBUNIT P40"/>
    <property type="match status" value="1"/>
</dbReference>
<protein>
    <submittedName>
        <fullName evidence="1">Uncharacterized protein</fullName>
    </submittedName>
</protein>
<dbReference type="GO" id="GO:0001682">
    <property type="term" value="P:tRNA 5'-leader removal"/>
    <property type="evidence" value="ECO:0007669"/>
    <property type="project" value="InterPro"/>
</dbReference>
<evidence type="ECO:0000313" key="2">
    <source>
        <dbReference type="Proteomes" id="UP000800082"/>
    </source>
</evidence>
<keyword evidence="2" id="KW-1185">Reference proteome</keyword>
<dbReference type="AlphaFoldDB" id="A0A6A5RUA4"/>
<sequence length="367" mass="40136">MLDLHKPPPSTDTKTYFSHSALPAYIDALHTSAKKKPFATFLAHPHSHTLDLVLPAELWELVEAHLAARDAVYARACMTLANVLDEPFADAYARTGRTSLLSEGRADANMRFQVDDGVLRIDMHRSAYERAGLVGVPLADGGKKHASARWRVECDLKLASMRAGNKGFERLRWAAREVLTDSLAVVFCSANPGFAESVRDGREVLSLHAPRLVRLQPNVAALRGVVVPRLDAPSALHGQGEALYGQGEALALLEWLDLLSLGSARVRAGSAEVDGHLCRYDVPDFGRGVETRDLVRVRWRGFITPAFIKDVFLHVWAAAKGPRAATAGPADHADAWFSMSAQAFGGNNGWSLMQFANRETLVWEVEG</sequence>
<dbReference type="GeneID" id="54356430"/>
<organism evidence="1 2">
    <name type="scientific">Didymella exigua CBS 183.55</name>
    <dbReference type="NCBI Taxonomy" id="1150837"/>
    <lineage>
        <taxon>Eukaryota</taxon>
        <taxon>Fungi</taxon>
        <taxon>Dikarya</taxon>
        <taxon>Ascomycota</taxon>
        <taxon>Pezizomycotina</taxon>
        <taxon>Dothideomycetes</taxon>
        <taxon>Pleosporomycetidae</taxon>
        <taxon>Pleosporales</taxon>
        <taxon>Pleosporineae</taxon>
        <taxon>Didymellaceae</taxon>
        <taxon>Didymella</taxon>
    </lineage>
</organism>
<dbReference type="Proteomes" id="UP000800082">
    <property type="component" value="Unassembled WGS sequence"/>
</dbReference>
<reference evidence="1" key="1">
    <citation type="journal article" date="2020" name="Stud. Mycol.">
        <title>101 Dothideomycetes genomes: a test case for predicting lifestyles and emergence of pathogens.</title>
        <authorList>
            <person name="Haridas S."/>
            <person name="Albert R."/>
            <person name="Binder M."/>
            <person name="Bloem J."/>
            <person name="Labutti K."/>
            <person name="Salamov A."/>
            <person name="Andreopoulos B."/>
            <person name="Baker S."/>
            <person name="Barry K."/>
            <person name="Bills G."/>
            <person name="Bluhm B."/>
            <person name="Cannon C."/>
            <person name="Castanera R."/>
            <person name="Culley D."/>
            <person name="Daum C."/>
            <person name="Ezra D."/>
            <person name="Gonzalez J."/>
            <person name="Henrissat B."/>
            <person name="Kuo A."/>
            <person name="Liang C."/>
            <person name="Lipzen A."/>
            <person name="Lutzoni F."/>
            <person name="Magnuson J."/>
            <person name="Mondo S."/>
            <person name="Nolan M."/>
            <person name="Ohm R."/>
            <person name="Pangilinan J."/>
            <person name="Park H.-J."/>
            <person name="Ramirez L."/>
            <person name="Alfaro M."/>
            <person name="Sun H."/>
            <person name="Tritt A."/>
            <person name="Yoshinaga Y."/>
            <person name="Zwiers L.-H."/>
            <person name="Turgeon B."/>
            <person name="Goodwin S."/>
            <person name="Spatafora J."/>
            <person name="Crous P."/>
            <person name="Grigoriev I."/>
        </authorList>
    </citation>
    <scope>NUCLEOTIDE SEQUENCE</scope>
    <source>
        <strain evidence="1">CBS 183.55</strain>
    </source>
</reference>
<dbReference type="GO" id="GO:0004526">
    <property type="term" value="F:ribonuclease P activity"/>
    <property type="evidence" value="ECO:0007669"/>
    <property type="project" value="TreeGrafter"/>
</dbReference>
<name>A0A6A5RUA4_9PLEO</name>
<dbReference type="InterPro" id="IPR013893">
    <property type="entry name" value="RNase_P_Rpp40"/>
</dbReference>
<dbReference type="OrthoDB" id="63112at2759"/>
<dbReference type="GO" id="GO:0000172">
    <property type="term" value="C:ribonuclease MRP complex"/>
    <property type="evidence" value="ECO:0007669"/>
    <property type="project" value="TreeGrafter"/>
</dbReference>
<accession>A0A6A5RUA4</accession>
<dbReference type="Pfam" id="PF08584">
    <property type="entry name" value="Ribonuc_P_40"/>
    <property type="match status" value="1"/>
</dbReference>
<dbReference type="PANTHER" id="PTHR15396:SF1">
    <property type="entry name" value="RIBONUCLEASE P PROTEIN SUBUNIT P40"/>
    <property type="match status" value="1"/>
</dbReference>